<evidence type="ECO:0000256" key="15">
    <source>
        <dbReference type="ARBA" id="ARBA00023002"/>
    </source>
</evidence>
<comment type="cofactor">
    <cofactor evidence="3">
        <name>FAD</name>
        <dbReference type="ChEBI" id="CHEBI:57692"/>
    </cofactor>
</comment>
<evidence type="ECO:0000256" key="11">
    <source>
        <dbReference type="ARBA" id="ARBA00022737"/>
    </source>
</evidence>
<evidence type="ECO:0000256" key="1">
    <source>
        <dbReference type="ARBA" id="ARBA00001917"/>
    </source>
</evidence>
<dbReference type="PANTHER" id="PTHR43073:SF2">
    <property type="entry name" value="DIHYDROPYRIMIDINE DEHYDROGENASE [NADP(+)]"/>
    <property type="match status" value="1"/>
</dbReference>
<dbReference type="PROSITE" id="PS51379">
    <property type="entry name" value="4FE4S_FER_2"/>
    <property type="match status" value="3"/>
</dbReference>
<dbReference type="PANTHER" id="PTHR43073">
    <property type="entry name" value="DIHYDROPYRIMIDINE DEHYDROGENASE [NADP(+)]"/>
    <property type="match status" value="1"/>
</dbReference>
<feature type="domain" description="4Fe-4S ferredoxin-type" evidence="20">
    <location>
        <begin position="923"/>
        <end position="955"/>
    </location>
</feature>
<dbReference type="Pfam" id="PF07992">
    <property type="entry name" value="Pyr_redox_2"/>
    <property type="match status" value="1"/>
</dbReference>
<sequence length="988" mass="109463">MTEKKYEPTNEDIEDVTMVKEGVVELRCSTDCVNDICSWKKNILYKGDEKAYDFTLCHPIMTKKEAELESSRCLRCFNAPCETSCPIGIPVNRFIHAISCGNPFGAAEALYNRNPLSMSCGFVCTTSIQCTGSCNLSKTSQGPIKIKDLQVFACNQLMKMNIPQIVSPEIQKLAKGKPFDTKIAFVGAGPASLSCASFLARLGYKDLTILERNSKAGGVISYEVPQFRLPYHCTKFDVKMVKDLGVKFEFNKSLGEDYTFKSLKEEEGYEVVFAGVGKAVPYIHPIFKDAPKEVTNSQAFLRSLAYGSKKGLNGKKQLSPLPELDGHVVVIGAGDSAIDCALGAFRCGAKRVTIVLRRGINDMRCAEEEFELARSERCELIGFSLPKRIIVENDKLKALEVVTTLKGWDGNYVPDEKQIRQIPCDHLITAFGYRVEKQPLSELDIDKNNLIKINNKTGQTETFDWVFAGGDCIGSSTVVAAANDGKVAAAGIHKMLLAKNKIENIPKSVEFPPFTTPVSDVDISTEFAGLRFENPFGLASGPGTENYGMLKRAFQMGWGWAVTKTCSYDEDFIPNVTPRIANCSGKNSYLNIELNADRSYKYWLKAIKRLKQEFPKKVVIASIHCKQGTDVWVKLAKEFIAAGPDGLQLNFACPNLNAGQSSEKEQENFKSYGDQVGKVVKAIREFSDIPLFPKLPFQIPHGELEDVVMEALNNGATGVSAINSFSGLASVHSDSKPFPNVSDKYQSAYGGISGTQIKSIAMKAVSMIKKTAPDLYVLGCGGMKDAKTAIEMIHLGSSVVQLCSAVMTYGYPIIYELCSGLKYHLYSSAREDLSKWEGQFFVPSIENKTSFNIQPKMGKWLINQRKEKMESLSRENLLIVDESEYYENTKEIVVKEVPKLHEIVGQTLKYLIGFGDLSKEEKLYSKIDLDSCVRCLRCYQSCHDSAAQAIDFDPETNTPKINLNKCIGCMLCVSVCPTECIQLVKEKY</sequence>
<name>A0AAV7Z2H6_9EUKA</name>
<dbReference type="GO" id="GO:0005737">
    <property type="term" value="C:cytoplasm"/>
    <property type="evidence" value="ECO:0007669"/>
    <property type="project" value="InterPro"/>
</dbReference>
<dbReference type="InterPro" id="IPR028261">
    <property type="entry name" value="DPD_II"/>
</dbReference>
<dbReference type="Gene3D" id="3.20.20.70">
    <property type="entry name" value="Aldolase class I"/>
    <property type="match status" value="1"/>
</dbReference>
<dbReference type="FunFam" id="3.20.20.70:FF:000027">
    <property type="entry name" value="Dihydropyrimidine dehydrogenase [NADP(+)]"/>
    <property type="match status" value="1"/>
</dbReference>
<dbReference type="InterPro" id="IPR013785">
    <property type="entry name" value="Aldolase_TIM"/>
</dbReference>
<keyword evidence="11" id="KW-0677">Repeat</keyword>
<keyword evidence="17" id="KW-0411">Iron-sulfur</keyword>
<dbReference type="InterPro" id="IPR005720">
    <property type="entry name" value="Dihydroorotate_DH_cat"/>
</dbReference>
<reference evidence="21" key="1">
    <citation type="submission" date="2022-08" db="EMBL/GenBank/DDBJ databases">
        <title>Novel sulphate-reducing endosymbionts in the free-living metamonad Anaeramoeba.</title>
        <authorList>
            <person name="Jerlstrom-Hultqvist J."/>
            <person name="Cepicka I."/>
            <person name="Gallot-Lavallee L."/>
            <person name="Salas-Leiva D."/>
            <person name="Curtis B.A."/>
            <person name="Zahonova K."/>
            <person name="Pipaliya S."/>
            <person name="Dacks J."/>
            <person name="Roger A.J."/>
        </authorList>
    </citation>
    <scope>NUCLEOTIDE SEQUENCE</scope>
    <source>
        <strain evidence="21">Busselton2</strain>
    </source>
</reference>
<dbReference type="AlphaFoldDB" id="A0AAV7Z2H6"/>
<evidence type="ECO:0000256" key="2">
    <source>
        <dbReference type="ARBA" id="ARBA00001966"/>
    </source>
</evidence>
<evidence type="ECO:0000256" key="19">
    <source>
        <dbReference type="ARBA" id="ARBA00032722"/>
    </source>
</evidence>
<dbReference type="PRINTS" id="PR00419">
    <property type="entry name" value="ADXRDTASE"/>
</dbReference>
<dbReference type="GO" id="GO:0017113">
    <property type="term" value="F:dihydropyrimidine dehydrogenase (NADP+) activity"/>
    <property type="evidence" value="ECO:0007669"/>
    <property type="project" value="UniProtKB-EC"/>
</dbReference>
<evidence type="ECO:0000313" key="22">
    <source>
        <dbReference type="Proteomes" id="UP001146793"/>
    </source>
</evidence>
<keyword evidence="14" id="KW-0521">NADP</keyword>
<evidence type="ECO:0000256" key="12">
    <source>
        <dbReference type="ARBA" id="ARBA00022741"/>
    </source>
</evidence>
<evidence type="ECO:0000256" key="18">
    <source>
        <dbReference type="ARBA" id="ARBA00030119"/>
    </source>
</evidence>
<proteinExistence type="inferred from homology"/>
<dbReference type="GO" id="GO:0002058">
    <property type="term" value="F:uracil binding"/>
    <property type="evidence" value="ECO:0007669"/>
    <property type="project" value="TreeGrafter"/>
</dbReference>
<dbReference type="SUPFAM" id="SSF51395">
    <property type="entry name" value="FMN-linked oxidoreductases"/>
    <property type="match status" value="1"/>
</dbReference>
<dbReference type="InterPro" id="IPR017900">
    <property type="entry name" value="4Fe4S_Fe_S_CS"/>
</dbReference>
<dbReference type="SUPFAM" id="SSF46548">
    <property type="entry name" value="alpha-helical ferredoxin"/>
    <property type="match status" value="1"/>
</dbReference>
<evidence type="ECO:0000256" key="16">
    <source>
        <dbReference type="ARBA" id="ARBA00023004"/>
    </source>
</evidence>
<dbReference type="EMBL" id="JANTQA010000042">
    <property type="protein sequence ID" value="KAJ3435199.1"/>
    <property type="molecule type" value="Genomic_DNA"/>
</dbReference>
<comment type="pathway">
    <text evidence="4">Amino-acid biosynthesis; beta-alanine biosynthesis.</text>
</comment>
<dbReference type="Pfam" id="PF14691">
    <property type="entry name" value="Fer4_20"/>
    <property type="match status" value="1"/>
</dbReference>
<dbReference type="EC" id="1.3.1.2" evidence="6"/>
<dbReference type="InterPro" id="IPR023753">
    <property type="entry name" value="FAD/NAD-binding_dom"/>
</dbReference>
<keyword evidence="16" id="KW-0408">Iron</keyword>
<evidence type="ECO:0000256" key="4">
    <source>
        <dbReference type="ARBA" id="ARBA00004668"/>
    </source>
</evidence>
<dbReference type="Gene3D" id="3.50.50.60">
    <property type="entry name" value="FAD/NAD(P)-binding domain"/>
    <property type="match status" value="2"/>
</dbReference>
<comment type="caution">
    <text evidence="21">The sequence shown here is derived from an EMBL/GenBank/DDBJ whole genome shotgun (WGS) entry which is preliminary data.</text>
</comment>
<dbReference type="GO" id="GO:0046872">
    <property type="term" value="F:metal ion binding"/>
    <property type="evidence" value="ECO:0007669"/>
    <property type="project" value="UniProtKB-KW"/>
</dbReference>
<dbReference type="GO" id="GO:0050661">
    <property type="term" value="F:NADP binding"/>
    <property type="evidence" value="ECO:0007669"/>
    <property type="project" value="TreeGrafter"/>
</dbReference>
<evidence type="ECO:0000256" key="9">
    <source>
        <dbReference type="ARBA" id="ARBA00022643"/>
    </source>
</evidence>
<dbReference type="GO" id="GO:0006210">
    <property type="term" value="P:thymine catabolic process"/>
    <property type="evidence" value="ECO:0007669"/>
    <property type="project" value="TreeGrafter"/>
</dbReference>
<evidence type="ECO:0000256" key="17">
    <source>
        <dbReference type="ARBA" id="ARBA00023014"/>
    </source>
</evidence>
<gene>
    <name evidence="21" type="ORF">M0812_02330</name>
</gene>
<comment type="cofactor">
    <cofactor evidence="2">
        <name>[4Fe-4S] cluster</name>
        <dbReference type="ChEBI" id="CHEBI:49883"/>
    </cofactor>
</comment>
<keyword evidence="9" id="KW-0288">FMN</keyword>
<evidence type="ECO:0000256" key="7">
    <source>
        <dbReference type="ARBA" id="ARBA00022485"/>
    </source>
</evidence>
<comment type="similarity">
    <text evidence="5">Belongs to the dihydropyrimidine dehydrogenase family.</text>
</comment>
<evidence type="ECO:0000256" key="3">
    <source>
        <dbReference type="ARBA" id="ARBA00001974"/>
    </source>
</evidence>
<evidence type="ECO:0000256" key="10">
    <source>
        <dbReference type="ARBA" id="ARBA00022723"/>
    </source>
</evidence>
<dbReference type="SUPFAM" id="SSF54862">
    <property type="entry name" value="4Fe-4S ferredoxins"/>
    <property type="match status" value="1"/>
</dbReference>
<dbReference type="GO" id="GO:0006212">
    <property type="term" value="P:uracil catabolic process"/>
    <property type="evidence" value="ECO:0007669"/>
    <property type="project" value="TreeGrafter"/>
</dbReference>
<feature type="domain" description="4Fe-4S ferredoxin-type" evidence="20">
    <location>
        <begin position="64"/>
        <end position="95"/>
    </location>
</feature>
<dbReference type="InterPro" id="IPR036188">
    <property type="entry name" value="FAD/NAD-bd_sf"/>
</dbReference>
<keyword evidence="15" id="KW-0560">Oxidoreductase</keyword>
<dbReference type="Gene3D" id="1.10.1060.10">
    <property type="entry name" value="Alpha-helical ferredoxin"/>
    <property type="match status" value="1"/>
</dbReference>
<dbReference type="Gene3D" id="3.30.70.20">
    <property type="match status" value="1"/>
</dbReference>
<evidence type="ECO:0000256" key="5">
    <source>
        <dbReference type="ARBA" id="ARBA00010804"/>
    </source>
</evidence>
<protein>
    <recommendedName>
        <fullName evidence="6">dihydropyrimidine dehydrogenase (NADP(+))</fullName>
        <ecNumber evidence="6">1.3.1.2</ecNumber>
    </recommendedName>
    <alternativeName>
        <fullName evidence="19">Dihydrothymine dehydrogenase</fullName>
    </alternativeName>
    <alternativeName>
        <fullName evidence="18">Dihydrouracil dehydrogenase</fullName>
    </alternativeName>
</protein>
<evidence type="ECO:0000256" key="8">
    <source>
        <dbReference type="ARBA" id="ARBA00022630"/>
    </source>
</evidence>
<dbReference type="InterPro" id="IPR009051">
    <property type="entry name" value="Helical_ferredxn"/>
</dbReference>
<evidence type="ECO:0000259" key="20">
    <source>
        <dbReference type="PROSITE" id="PS51379"/>
    </source>
</evidence>
<keyword evidence="13" id="KW-0274">FAD</keyword>
<organism evidence="21 22">
    <name type="scientific">Anaeramoeba flamelloides</name>
    <dbReference type="NCBI Taxonomy" id="1746091"/>
    <lineage>
        <taxon>Eukaryota</taxon>
        <taxon>Metamonada</taxon>
        <taxon>Anaeramoebidae</taxon>
        <taxon>Anaeramoeba</taxon>
    </lineage>
</organism>
<dbReference type="SUPFAM" id="SSF51971">
    <property type="entry name" value="Nucleotide-binding domain"/>
    <property type="match status" value="1"/>
</dbReference>
<dbReference type="Pfam" id="PF14697">
    <property type="entry name" value="Fer4_21"/>
    <property type="match status" value="1"/>
</dbReference>
<feature type="domain" description="4Fe-4S ferredoxin-type" evidence="20">
    <location>
        <begin position="957"/>
        <end position="986"/>
    </location>
</feature>
<keyword evidence="10" id="KW-0479">Metal-binding</keyword>
<dbReference type="PROSITE" id="PS00198">
    <property type="entry name" value="4FE4S_FER_1"/>
    <property type="match status" value="1"/>
</dbReference>
<keyword evidence="7" id="KW-0004">4Fe-4S</keyword>
<keyword evidence="12" id="KW-0547">Nucleotide-binding</keyword>
<dbReference type="InterPro" id="IPR017896">
    <property type="entry name" value="4Fe4S_Fe-S-bd"/>
</dbReference>
<evidence type="ECO:0000313" key="21">
    <source>
        <dbReference type="EMBL" id="KAJ3435199.1"/>
    </source>
</evidence>
<dbReference type="GO" id="GO:0051539">
    <property type="term" value="F:4 iron, 4 sulfur cluster binding"/>
    <property type="evidence" value="ECO:0007669"/>
    <property type="project" value="UniProtKB-KW"/>
</dbReference>
<evidence type="ECO:0000256" key="14">
    <source>
        <dbReference type="ARBA" id="ARBA00022857"/>
    </source>
</evidence>
<accession>A0AAV7Z2H6</accession>
<evidence type="ECO:0000256" key="6">
    <source>
        <dbReference type="ARBA" id="ARBA00013004"/>
    </source>
</evidence>
<dbReference type="Pfam" id="PF01180">
    <property type="entry name" value="DHO_dh"/>
    <property type="match status" value="1"/>
</dbReference>
<evidence type="ECO:0000256" key="13">
    <source>
        <dbReference type="ARBA" id="ARBA00022827"/>
    </source>
</evidence>
<keyword evidence="8" id="KW-0285">Flavoprotein</keyword>
<dbReference type="Proteomes" id="UP001146793">
    <property type="component" value="Unassembled WGS sequence"/>
</dbReference>
<comment type="cofactor">
    <cofactor evidence="1">
        <name>FMN</name>
        <dbReference type="ChEBI" id="CHEBI:58210"/>
    </cofactor>
</comment>